<evidence type="ECO:0000313" key="2">
    <source>
        <dbReference type="EMBL" id="JAG27760.1"/>
    </source>
</evidence>
<reference evidence="2" key="1">
    <citation type="journal article" date="2014" name="PLoS ONE">
        <title>Transcriptome-Based Identification of ABC Transporters in the Western Tarnished Plant Bug Lygus hesperus.</title>
        <authorList>
            <person name="Hull J.J."/>
            <person name="Chaney K."/>
            <person name="Geib S.M."/>
            <person name="Fabrick J.A."/>
            <person name="Brent C.S."/>
            <person name="Walsh D."/>
            <person name="Lavine L.C."/>
        </authorList>
    </citation>
    <scope>NUCLEOTIDE SEQUENCE</scope>
</reference>
<reference evidence="2" key="2">
    <citation type="submission" date="2014-07" db="EMBL/GenBank/DDBJ databases">
        <authorList>
            <person name="Hull J."/>
        </authorList>
    </citation>
    <scope>NUCLEOTIDE SEQUENCE</scope>
</reference>
<evidence type="ECO:0000256" key="1">
    <source>
        <dbReference type="SAM" id="MobiDB-lite"/>
    </source>
</evidence>
<feature type="non-terminal residue" evidence="2">
    <location>
        <position position="270"/>
    </location>
</feature>
<organism evidence="2">
    <name type="scientific">Lygus hesperus</name>
    <name type="common">Western plant bug</name>
    <dbReference type="NCBI Taxonomy" id="30085"/>
    <lineage>
        <taxon>Eukaryota</taxon>
        <taxon>Metazoa</taxon>
        <taxon>Ecdysozoa</taxon>
        <taxon>Arthropoda</taxon>
        <taxon>Hexapoda</taxon>
        <taxon>Insecta</taxon>
        <taxon>Pterygota</taxon>
        <taxon>Neoptera</taxon>
        <taxon>Paraneoptera</taxon>
        <taxon>Hemiptera</taxon>
        <taxon>Heteroptera</taxon>
        <taxon>Panheteroptera</taxon>
        <taxon>Cimicomorpha</taxon>
        <taxon>Miridae</taxon>
        <taxon>Mirini</taxon>
        <taxon>Lygus</taxon>
    </lineage>
</organism>
<name>A0A0A9YE37_LYGHE</name>
<gene>
    <name evidence="2" type="ORF">CM83_99942</name>
</gene>
<sequence length="270" mass="30168">MKIMVTILIKKVCDFDTRPELDEPRQTFNLLQNFIANHHDTNNSGSKSGSFLIANTALLKRSNLSALKFEESQKEDEGNGILETRVSVHPNVLIMYINLNEIGIIEGRGSFELRPDENGLWLEAQELECYKNSEIEEAHAVKRNILRHYRVNGNFDWKNLMSTLMPDGTLYIAVNSSCHPGQPSFPSLAQESTYSSLSSGRRPDFPRSEPTQTFSKFSHVDSLSFKCGKCGKFKSVGAQTGGSLACFPDYKSINTQTSGLSQSWAQTQTS</sequence>
<dbReference type="AlphaFoldDB" id="A0A0A9YE37"/>
<feature type="region of interest" description="Disordered" evidence="1">
    <location>
        <begin position="193"/>
        <end position="212"/>
    </location>
</feature>
<protein>
    <submittedName>
        <fullName evidence="2">Uncharacterized protein</fullName>
    </submittedName>
</protein>
<dbReference type="EMBL" id="GBHO01015844">
    <property type="protein sequence ID" value="JAG27760.1"/>
    <property type="molecule type" value="Transcribed_RNA"/>
</dbReference>
<proteinExistence type="predicted"/>
<accession>A0A0A9YE37</accession>